<accession>A0A545U7H2</accession>
<organism evidence="3 4">
    <name type="scientific">Aliikangiella coralliicola</name>
    <dbReference type="NCBI Taxonomy" id="2592383"/>
    <lineage>
        <taxon>Bacteria</taxon>
        <taxon>Pseudomonadati</taxon>
        <taxon>Pseudomonadota</taxon>
        <taxon>Gammaproteobacteria</taxon>
        <taxon>Oceanospirillales</taxon>
        <taxon>Pleioneaceae</taxon>
        <taxon>Aliikangiella</taxon>
    </lineage>
</organism>
<protein>
    <recommendedName>
        <fullName evidence="2">VanZ-like domain-containing protein</fullName>
    </recommendedName>
</protein>
<dbReference type="EMBL" id="VIKS01000012">
    <property type="protein sequence ID" value="TQV85416.1"/>
    <property type="molecule type" value="Genomic_DNA"/>
</dbReference>
<evidence type="ECO:0000313" key="3">
    <source>
        <dbReference type="EMBL" id="TQV85416.1"/>
    </source>
</evidence>
<dbReference type="OrthoDB" id="7055135at2"/>
<feature type="transmembrane region" description="Helical" evidence="1">
    <location>
        <begin position="211"/>
        <end position="230"/>
    </location>
</feature>
<evidence type="ECO:0000259" key="2">
    <source>
        <dbReference type="Pfam" id="PF04892"/>
    </source>
</evidence>
<dbReference type="Pfam" id="PF04892">
    <property type="entry name" value="VanZ"/>
    <property type="match status" value="1"/>
</dbReference>
<sequence length="390" mass="44521">MRSLLWIVITIIVYGSLYPFNFVWPDFSQIAWLDWGISIAHKTTNGDVLSNFLTFIPLGYFAFFYAPLEKTPIRRRAIVILFLGFAFAYLLQMAQFFLPSRVPTVGDAMVNLWGILIGIIVAIIVQQQMQLNPRLNREWHSQYVVPIILVMFWFLYQLFPFFPDWSMISFIDSIAAIANSPYLIWYQCFAQSVFWYCFLTLIKDNPWRRLNYLNTLGLVFVVVLLKLLIAHNDVDFTFIISALIGGVLAFKVPDSKQLVVIVALTAIALVVKNLFPWHQKMFVSNFNWTPLGSYLSGSMWVNTYNFLERLFTFGCLAHFAQAYWGDKIKAILIGLAIVSGIEICQLFISVGQADVTEPILFLVIAYAFSQLAKPEFLPSSKVGDADDAVA</sequence>
<dbReference type="RefSeq" id="WP_142933093.1">
    <property type="nucleotide sequence ID" value="NZ_ML660168.1"/>
</dbReference>
<feature type="transmembrane region" description="Helical" evidence="1">
    <location>
        <begin position="331"/>
        <end position="349"/>
    </location>
</feature>
<feature type="transmembrane region" description="Helical" evidence="1">
    <location>
        <begin position="78"/>
        <end position="98"/>
    </location>
</feature>
<comment type="caution">
    <text evidence="3">The sequence shown here is derived from an EMBL/GenBank/DDBJ whole genome shotgun (WGS) entry which is preliminary data.</text>
</comment>
<evidence type="ECO:0000256" key="1">
    <source>
        <dbReference type="SAM" id="Phobius"/>
    </source>
</evidence>
<dbReference type="Proteomes" id="UP000315439">
    <property type="component" value="Unassembled WGS sequence"/>
</dbReference>
<keyword evidence="1" id="KW-0472">Membrane</keyword>
<gene>
    <name evidence="3" type="ORF">FLL46_19820</name>
</gene>
<feature type="transmembrane region" description="Helical" evidence="1">
    <location>
        <begin position="143"/>
        <end position="162"/>
    </location>
</feature>
<feature type="domain" description="VanZ-like" evidence="2">
    <location>
        <begin position="16"/>
        <end position="125"/>
    </location>
</feature>
<keyword evidence="1" id="KW-0812">Transmembrane</keyword>
<feature type="transmembrane region" description="Helical" evidence="1">
    <location>
        <begin position="182"/>
        <end position="199"/>
    </location>
</feature>
<feature type="transmembrane region" description="Helical" evidence="1">
    <location>
        <begin position="48"/>
        <end position="66"/>
    </location>
</feature>
<keyword evidence="4" id="KW-1185">Reference proteome</keyword>
<name>A0A545U7H2_9GAMM</name>
<feature type="transmembrane region" description="Helical" evidence="1">
    <location>
        <begin position="299"/>
        <end position="319"/>
    </location>
</feature>
<evidence type="ECO:0000313" key="4">
    <source>
        <dbReference type="Proteomes" id="UP000315439"/>
    </source>
</evidence>
<dbReference type="InterPro" id="IPR006976">
    <property type="entry name" value="VanZ-like"/>
</dbReference>
<proteinExistence type="predicted"/>
<feature type="transmembrane region" description="Helical" evidence="1">
    <location>
        <begin position="110"/>
        <end position="131"/>
    </location>
</feature>
<keyword evidence="1" id="KW-1133">Transmembrane helix</keyword>
<reference evidence="3 4" key="1">
    <citation type="submission" date="2019-07" db="EMBL/GenBank/DDBJ databases">
        <title>Draft genome for Aliikangiella sp. M105.</title>
        <authorList>
            <person name="Wang G."/>
        </authorList>
    </citation>
    <scope>NUCLEOTIDE SEQUENCE [LARGE SCALE GENOMIC DNA]</scope>
    <source>
        <strain evidence="3 4">M105</strain>
    </source>
</reference>
<dbReference type="AlphaFoldDB" id="A0A545U7H2"/>
<feature type="transmembrane region" description="Helical" evidence="1">
    <location>
        <begin position="236"/>
        <end position="252"/>
    </location>
</feature>
<feature type="transmembrane region" description="Helical" evidence="1">
    <location>
        <begin position="259"/>
        <end position="279"/>
    </location>
</feature>